<comment type="caution">
    <text evidence="3">The sequence shown here is derived from an EMBL/GenBank/DDBJ whole genome shotgun (WGS) entry which is preliminary data.</text>
</comment>
<evidence type="ECO:0000313" key="4">
    <source>
        <dbReference type="Proteomes" id="UP000031668"/>
    </source>
</evidence>
<dbReference type="SUPFAM" id="SSF117281">
    <property type="entry name" value="Kelch motif"/>
    <property type="match status" value="1"/>
</dbReference>
<dbReference type="SUPFAM" id="SSF50965">
    <property type="entry name" value="Galactose oxidase, central domain"/>
    <property type="match status" value="1"/>
</dbReference>
<dbReference type="PANTHER" id="PTHR46428">
    <property type="entry name" value="KELCH DOMAIN-CONTAINING PROTEIN 10"/>
    <property type="match status" value="1"/>
</dbReference>
<dbReference type="EMBL" id="JWZT01000577">
    <property type="protein sequence ID" value="KII73982.1"/>
    <property type="molecule type" value="Genomic_DNA"/>
</dbReference>
<dbReference type="PANTHER" id="PTHR46428:SF1">
    <property type="entry name" value="KELCH DOMAIN-CONTAINING PROTEIN 10"/>
    <property type="match status" value="1"/>
</dbReference>
<dbReference type="Pfam" id="PF24681">
    <property type="entry name" value="Kelch_KLHDC2_KLHL20_DRC7"/>
    <property type="match status" value="1"/>
</dbReference>
<dbReference type="OrthoDB" id="7676067at2759"/>
<evidence type="ECO:0000313" key="3">
    <source>
        <dbReference type="EMBL" id="KII73982.1"/>
    </source>
</evidence>
<dbReference type="AlphaFoldDB" id="A0A0C2NIX3"/>
<keyword evidence="1" id="KW-0880">Kelch repeat</keyword>
<evidence type="ECO:0000256" key="2">
    <source>
        <dbReference type="ARBA" id="ARBA00022737"/>
    </source>
</evidence>
<gene>
    <name evidence="3" type="ORF">RF11_11581</name>
</gene>
<proteinExistence type="predicted"/>
<keyword evidence="4" id="KW-1185">Reference proteome</keyword>
<accession>A0A0C2NIX3</accession>
<dbReference type="InterPro" id="IPR011043">
    <property type="entry name" value="Gal_Oxase/kelch_b-propeller"/>
</dbReference>
<reference evidence="3 4" key="1">
    <citation type="journal article" date="2014" name="Genome Biol. Evol.">
        <title>The genome of the myxosporean Thelohanellus kitauei shows adaptations to nutrient acquisition within its fish host.</title>
        <authorList>
            <person name="Yang Y."/>
            <person name="Xiong J."/>
            <person name="Zhou Z."/>
            <person name="Huo F."/>
            <person name="Miao W."/>
            <person name="Ran C."/>
            <person name="Liu Y."/>
            <person name="Zhang J."/>
            <person name="Feng J."/>
            <person name="Wang M."/>
            <person name="Wang M."/>
            <person name="Wang L."/>
            <person name="Yao B."/>
        </authorList>
    </citation>
    <scope>NUCLEOTIDE SEQUENCE [LARGE SCALE GENOMIC DNA]</scope>
    <source>
        <strain evidence="3">Wuqing</strain>
    </source>
</reference>
<organism evidence="3 4">
    <name type="scientific">Thelohanellus kitauei</name>
    <name type="common">Myxosporean</name>
    <dbReference type="NCBI Taxonomy" id="669202"/>
    <lineage>
        <taxon>Eukaryota</taxon>
        <taxon>Metazoa</taxon>
        <taxon>Cnidaria</taxon>
        <taxon>Myxozoa</taxon>
        <taxon>Myxosporea</taxon>
        <taxon>Bivalvulida</taxon>
        <taxon>Platysporina</taxon>
        <taxon>Myxobolidae</taxon>
        <taxon>Thelohanellus</taxon>
    </lineage>
</organism>
<name>A0A0C2NIX3_THEKT</name>
<sequence>MFQRGPVPRMRHGFLSVREYIVICGGSDKGKRKCYKDLWTYNTLSGVWMKYLLPTQIKNASAYPIICADQNLVYIFGAENIVEGYQEINSLFSFDVKHGKWERIYYHPRGHDNGIEIIMFSAIFHDNGFMYLMGNGWRNRRLDLIYKFCLETLTWSLVVQIGETPKFKCRFCGTVYKINATIRGRVVHVFDFTTNIWTKRSTSAYNEQYPPERVFEAYAFSSTCAYMSGGPNPDWSALLLDIWKIDFETLQWVKLDQSLQRGLWYHRMSVVQDSYLYHVGSYHEKSRYLNGIERLILRIPTLFRISFEAVCRSPNSRIYIASLPETLLMDLNFSN</sequence>
<keyword evidence="2" id="KW-0677">Repeat</keyword>
<dbReference type="InterPro" id="IPR015915">
    <property type="entry name" value="Kelch-typ_b-propeller"/>
</dbReference>
<evidence type="ECO:0000256" key="1">
    <source>
        <dbReference type="ARBA" id="ARBA00022441"/>
    </source>
</evidence>
<dbReference type="Proteomes" id="UP000031668">
    <property type="component" value="Unassembled WGS sequence"/>
</dbReference>
<dbReference type="InterPro" id="IPR052125">
    <property type="entry name" value="KLHDC10"/>
</dbReference>
<dbReference type="GO" id="GO:0032874">
    <property type="term" value="P:positive regulation of stress-activated MAPK cascade"/>
    <property type="evidence" value="ECO:0007669"/>
    <property type="project" value="TreeGrafter"/>
</dbReference>
<dbReference type="Gene3D" id="2.120.10.80">
    <property type="entry name" value="Kelch-type beta propeller"/>
    <property type="match status" value="2"/>
</dbReference>
<protein>
    <submittedName>
        <fullName evidence="3">Kelch domain-containing protein 10</fullName>
    </submittedName>
</protein>